<protein>
    <submittedName>
        <fullName evidence="5">Ig-like domain-containing protein</fullName>
    </submittedName>
</protein>
<feature type="domain" description="Bacterial Ig" evidence="4">
    <location>
        <begin position="757"/>
        <end position="836"/>
    </location>
</feature>
<dbReference type="SUPFAM" id="SSF69360">
    <property type="entry name" value="Cell wall binding repeat"/>
    <property type="match status" value="1"/>
</dbReference>
<proteinExistence type="predicted"/>
<evidence type="ECO:0000313" key="6">
    <source>
        <dbReference type="Proteomes" id="UP001623041"/>
    </source>
</evidence>
<dbReference type="Gene3D" id="2.10.270.10">
    <property type="entry name" value="Cholin Binding"/>
    <property type="match status" value="3"/>
</dbReference>
<feature type="signal peptide" evidence="3">
    <location>
        <begin position="1"/>
        <end position="25"/>
    </location>
</feature>
<dbReference type="InterPro" id="IPR018337">
    <property type="entry name" value="Cell_wall/Cho-bd_repeat"/>
</dbReference>
<feature type="domain" description="Bacterial Ig" evidence="4">
    <location>
        <begin position="331"/>
        <end position="410"/>
    </location>
</feature>
<evidence type="ECO:0000313" key="5">
    <source>
        <dbReference type="EMBL" id="MFK9094251.1"/>
    </source>
</evidence>
<accession>A0ABW8RQ48</accession>
<feature type="domain" description="Bacterial Ig" evidence="4">
    <location>
        <begin position="1005"/>
        <end position="1085"/>
    </location>
</feature>
<feature type="chain" id="PRO_5045341586" evidence="3">
    <location>
        <begin position="26"/>
        <end position="1435"/>
    </location>
</feature>
<keyword evidence="3" id="KW-0732">Signal</keyword>
<dbReference type="InterPro" id="IPR041498">
    <property type="entry name" value="Big_6"/>
</dbReference>
<evidence type="ECO:0000259" key="4">
    <source>
        <dbReference type="Pfam" id="PF17936"/>
    </source>
</evidence>
<sequence length="1435" mass="156354">MRKIFSGLLVFMLLVTLLPMGRGSAATTADYYYPKLYDVYFGNDQEVKYGDTLTVYARVDNQGYEVKKIRLQMKSTTSMATFVITMNYDSSAGQWVGQRKIDESSWIGSSWIADSIIVEDNAGHSRIYSQHDRYMIGEFFNWNDLLIHINPPDDSSQIQVKAYQGTVWKDKVVDLTSDFTNEGTLIIENSTIKSNGFAFTNNGTIILKGNNTFYVKDGWDGYRGYGELILQGPWFHEIGTEAAAMPRINRVTNENSDVITGYGEIGATISIYDTNREQLYGTGIVGEDMRFSVQLADKLEGGSFSSGLYISMKGQAPKEGSTYAEIWDVVAPSTPELYTVNELTTKVKGSTNESSTIFIKRDYNSKPIAQGHTDDNLQFSIDVPKQEVGDHFIVTAIDFDGNESELRHVKVAPKGAPTELSGTYSNAVIYAEDSPYLVNGEVTFTNQFMQVEPGVEFIAKDSNYPRIKISQHMYAAGRVDAPITFREVPVMGVKGYFQYVHFLNLNKNKNMPYIQIEELSIYDSQVINTNFLAATGTVERSLFLNSPLYFSQTLNYIQKGNWWMPQIKNNTFVMDSQRFEQAGLYYEPALSIHGYREVPAYAVKYNNFVTPEGLPNIVSFASPNGAKLDLTNNYWGTTDLNTIKQVKLGGDDNILVDPILHAKAEGTIDYSLPTKPLVETINNDERVVKGKASPGHTVKIIMDKMHYFTVQADVDGTFTYQIPYKIMKDTNILVYQLDQTGIASDSVTAVVIDITPPAAPRVDEVTELSEAVTGTAEAFATIEIRANAAVVATGSATTTGSFSVAIPKQKAGTALEVTAIDNSGNASEKTTAVVKDVTAPAPPQVHEVTDKDIIVIGETEPGAVVEVQTSGSVIASGTADKDGKFSVTIPVQNAGQEIAVTAADQAGNISKAAIVVVKDVTAPAKPVVYAVTEWDTTAWGEAEPNSIVEVSVDGNVVGTGTTDEYGHFYASFPQQKAGTILIFTVKDKAGNVSVAVEVVVRDATAPAAPVVNQVTDKDTTVTGQAEPGAFIEVKQYGTVMGSGTVGADGKFSVVISLPKAEAILKITATDKDGNVSEAATVVVKDVTAPAKPVVNEVTDKDTFVSGQAEPYSSIEVRVGETETITTTLGSDGKFKYTISVQKAGTKIVVFVTDKAGHVSEHATVVVKDTTAPVKPTVNDVNNKSTVVTGTAEVGSTVEVKANGSVLGTGVAGTDGKYIVNVTAQASGTELSVTTKDEAGNVSEVTKVVVSKVSLSGWFQEDSKWYFYDLTTGEKKVGWFKEGGTWYYFATDGVMKTGWLQDGGTWYYFKGSGAMATGWVQDGSAWYYFRSTGAMATGWVQDRSTWYYFRSTGAMATGWVQDGSTWYYFRSTGAMATGWVQDGSTWYYFQRSGAMQTGWLYTGGQWYYFKSGGAMQTGWAYISGKWYYFDSNGVLR</sequence>
<feature type="repeat" description="Cell wall-binding" evidence="2">
    <location>
        <begin position="1295"/>
        <end position="1314"/>
    </location>
</feature>
<dbReference type="Pfam" id="PF01473">
    <property type="entry name" value="Choline_bind_1"/>
    <property type="match status" value="3"/>
</dbReference>
<dbReference type="Pfam" id="PF17936">
    <property type="entry name" value="Big_6"/>
    <property type="match status" value="8"/>
</dbReference>
<feature type="domain" description="Bacterial Ig" evidence="4">
    <location>
        <begin position="673"/>
        <end position="753"/>
    </location>
</feature>
<dbReference type="Pfam" id="PF19127">
    <property type="entry name" value="Choline_bind_3"/>
    <property type="match status" value="2"/>
</dbReference>
<dbReference type="InterPro" id="IPR013783">
    <property type="entry name" value="Ig-like_fold"/>
</dbReference>
<feature type="domain" description="Bacterial Ig" evidence="4">
    <location>
        <begin position="922"/>
        <end position="1002"/>
    </location>
</feature>
<dbReference type="RefSeq" id="WP_406582725.1">
    <property type="nucleotide sequence ID" value="NZ_JBJHQH010000021.1"/>
</dbReference>
<evidence type="ECO:0000256" key="2">
    <source>
        <dbReference type="PROSITE-ProRule" id="PRU00591"/>
    </source>
</evidence>
<feature type="domain" description="Bacterial Ig" evidence="4">
    <location>
        <begin position="1088"/>
        <end position="1168"/>
    </location>
</feature>
<gene>
    <name evidence="5" type="ORF">ACJEBI_22595</name>
</gene>
<dbReference type="Gene3D" id="2.20.120.10">
    <property type="entry name" value="Multimodular pneumococcal cell wall endolysin, domain 3"/>
    <property type="match status" value="1"/>
</dbReference>
<feature type="domain" description="Bacterial Ig" evidence="4">
    <location>
        <begin position="839"/>
        <end position="919"/>
    </location>
</feature>
<feature type="repeat" description="Cell wall-binding" evidence="2">
    <location>
        <begin position="1375"/>
        <end position="1394"/>
    </location>
</feature>
<feature type="repeat" description="Cell wall-binding" evidence="2">
    <location>
        <begin position="1275"/>
        <end position="1294"/>
    </location>
</feature>
<keyword evidence="6" id="KW-1185">Reference proteome</keyword>
<feature type="repeat" description="Cell wall-binding" evidence="2">
    <location>
        <begin position="1315"/>
        <end position="1334"/>
    </location>
</feature>
<dbReference type="Gene3D" id="2.60.40.10">
    <property type="entry name" value="Immunoglobulins"/>
    <property type="match status" value="8"/>
</dbReference>
<feature type="repeat" description="Cell wall-binding" evidence="2">
    <location>
        <begin position="1415"/>
        <end position="1434"/>
    </location>
</feature>
<comment type="caution">
    <text evidence="5">The sequence shown here is derived from an EMBL/GenBank/DDBJ whole genome shotgun (WGS) entry which is preliminary data.</text>
</comment>
<organism evidence="5 6">
    <name type="scientific">Bacillus salipaludis</name>
    <dbReference type="NCBI Taxonomy" id="2547811"/>
    <lineage>
        <taxon>Bacteria</taxon>
        <taxon>Bacillati</taxon>
        <taxon>Bacillota</taxon>
        <taxon>Bacilli</taxon>
        <taxon>Bacillales</taxon>
        <taxon>Bacillaceae</taxon>
        <taxon>Bacillus</taxon>
    </lineage>
</organism>
<keyword evidence="1" id="KW-0677">Repeat</keyword>
<dbReference type="EMBL" id="JBJHQH010000021">
    <property type="protein sequence ID" value="MFK9094251.1"/>
    <property type="molecule type" value="Genomic_DNA"/>
</dbReference>
<dbReference type="Proteomes" id="UP001623041">
    <property type="component" value="Unassembled WGS sequence"/>
</dbReference>
<feature type="domain" description="Bacterial Ig" evidence="4">
    <location>
        <begin position="1171"/>
        <end position="1249"/>
    </location>
</feature>
<feature type="repeat" description="Cell wall-binding" evidence="2">
    <location>
        <begin position="1355"/>
        <end position="1374"/>
    </location>
</feature>
<evidence type="ECO:0000256" key="3">
    <source>
        <dbReference type="SAM" id="SignalP"/>
    </source>
</evidence>
<dbReference type="PROSITE" id="PS51170">
    <property type="entry name" value="CW"/>
    <property type="match status" value="8"/>
</dbReference>
<reference evidence="5 6" key="1">
    <citation type="submission" date="2024-11" db="EMBL/GenBank/DDBJ databases">
        <authorList>
            <person name="Lucas J.A."/>
        </authorList>
    </citation>
    <scope>NUCLEOTIDE SEQUENCE [LARGE SCALE GENOMIC DNA]</scope>
    <source>
        <strain evidence="5 6">Z 5.4</strain>
    </source>
</reference>
<feature type="repeat" description="Cell wall-binding" evidence="2">
    <location>
        <begin position="1335"/>
        <end position="1354"/>
    </location>
</feature>
<feature type="repeat" description="Cell wall-binding" evidence="2">
    <location>
        <begin position="1395"/>
        <end position="1414"/>
    </location>
</feature>
<name>A0ABW8RQ48_9BACI</name>
<evidence type="ECO:0000256" key="1">
    <source>
        <dbReference type="ARBA" id="ARBA00022737"/>
    </source>
</evidence>